<evidence type="ECO:0000313" key="3">
    <source>
        <dbReference type="Proteomes" id="UP000076796"/>
    </source>
</evidence>
<dbReference type="EMBL" id="LWMH01000001">
    <property type="protein sequence ID" value="KZS44742.1"/>
    <property type="molecule type" value="Genomic_DNA"/>
</dbReference>
<proteinExistence type="predicted"/>
<name>A0A163G5G1_9BACL</name>
<dbReference type="AlphaFoldDB" id="A0A163G5G1"/>
<accession>A0A163G5G1</accession>
<protein>
    <submittedName>
        <fullName evidence="2">Uncharacterized protein</fullName>
    </submittedName>
</protein>
<comment type="caution">
    <text evidence="2">The sequence shown here is derived from an EMBL/GenBank/DDBJ whole genome shotgun (WGS) entry which is preliminary data.</text>
</comment>
<keyword evidence="1" id="KW-1133">Transmembrane helix</keyword>
<keyword evidence="1" id="KW-0812">Transmembrane</keyword>
<sequence length="68" mass="7367">MELIKEAQVLGAVVLLFFGSMGYITSKGYKEVGQLVRAHRLCTTSIVCCLLTYLPLGGITWGVGSLFL</sequence>
<reference evidence="2" key="1">
    <citation type="journal article" date="2016" name="Genome Announc.">
        <title>Draft genomes of two strains of Paenibacillus glucanolyticus with capability to degrade lignocellulose.</title>
        <authorList>
            <person name="Mathews S.L."/>
            <person name="Pawlak J."/>
            <person name="Grunden A.M."/>
        </authorList>
    </citation>
    <scope>NUCLEOTIDE SEQUENCE [LARGE SCALE GENOMIC DNA]</scope>
    <source>
        <strain evidence="2">SLM1</strain>
    </source>
</reference>
<evidence type="ECO:0000313" key="2">
    <source>
        <dbReference type="EMBL" id="KZS44742.1"/>
    </source>
</evidence>
<keyword evidence="1" id="KW-0472">Membrane</keyword>
<organism evidence="2 3">
    <name type="scientific">Paenibacillus glucanolyticus</name>
    <dbReference type="NCBI Taxonomy" id="59843"/>
    <lineage>
        <taxon>Bacteria</taxon>
        <taxon>Bacillati</taxon>
        <taxon>Bacillota</taxon>
        <taxon>Bacilli</taxon>
        <taxon>Bacillales</taxon>
        <taxon>Paenibacillaceae</taxon>
        <taxon>Paenibacillus</taxon>
    </lineage>
</organism>
<gene>
    <name evidence="2" type="ORF">AWU65_01765</name>
</gene>
<keyword evidence="3" id="KW-1185">Reference proteome</keyword>
<feature type="transmembrane region" description="Helical" evidence="1">
    <location>
        <begin position="7"/>
        <end position="24"/>
    </location>
</feature>
<evidence type="ECO:0000256" key="1">
    <source>
        <dbReference type="SAM" id="Phobius"/>
    </source>
</evidence>
<dbReference type="RefSeq" id="WP_063477326.1">
    <property type="nucleotide sequence ID" value="NZ_CBCSBX010000025.1"/>
</dbReference>
<dbReference type="Proteomes" id="UP000076796">
    <property type="component" value="Unassembled WGS sequence"/>
</dbReference>
<feature type="transmembrane region" description="Helical" evidence="1">
    <location>
        <begin position="44"/>
        <end position="67"/>
    </location>
</feature>